<dbReference type="InterPro" id="IPR007221">
    <property type="entry name" value="MreC"/>
</dbReference>
<dbReference type="GO" id="GO:0005886">
    <property type="term" value="C:plasma membrane"/>
    <property type="evidence" value="ECO:0007669"/>
    <property type="project" value="TreeGrafter"/>
</dbReference>
<protein>
    <recommendedName>
        <fullName evidence="2">Cell shape-determining protein MreC</fullName>
    </recommendedName>
    <alternativeName>
        <fullName evidence="4">Cell shape protein MreC</fullName>
    </alternativeName>
</protein>
<organism evidence="7">
    <name type="scientific">hydrothermal vent metagenome</name>
    <dbReference type="NCBI Taxonomy" id="652676"/>
    <lineage>
        <taxon>unclassified sequences</taxon>
        <taxon>metagenomes</taxon>
        <taxon>ecological metagenomes</taxon>
    </lineage>
</organism>
<keyword evidence="3" id="KW-0133">Cell shape</keyword>
<proteinExistence type="inferred from homology"/>
<accession>A0A3B1D8G6</accession>
<reference evidence="7" key="1">
    <citation type="submission" date="2018-06" db="EMBL/GenBank/DDBJ databases">
        <authorList>
            <person name="Zhirakovskaya E."/>
        </authorList>
    </citation>
    <scope>NUCLEOTIDE SEQUENCE</scope>
</reference>
<evidence type="ECO:0000256" key="2">
    <source>
        <dbReference type="ARBA" id="ARBA00013855"/>
    </source>
</evidence>
<sequence length="274" mass="30555">MIYLASFAKKGATLFVLLSIVVFIFSPETQKKPLKLLSLPVGTSVYYLQVASNGLFDGIFEIWEGYIDLMDVREENLNLLHRIDRLTLENSRLREKEILTDRLKALLDYREHADVGMVSAEVIGRDPSQWFDTIILNKGSVDGIAVDMGVVTPMGVVGKVIHVAPRYAQVLLVSDFNSAIGARVQRTRDEGIIQGVNTDSLQLKYLSHDSKVSVGDLLVTSGMEGSFIKGLNIGRVEDLERRDGEMFLKIKTTVAVDLSKVEEVLIIRSIQDEQ</sequence>
<feature type="domain" description="Rod shape-determining protein MreC beta-barrel core" evidence="6">
    <location>
        <begin position="122"/>
        <end position="267"/>
    </location>
</feature>
<dbReference type="InterPro" id="IPR042175">
    <property type="entry name" value="Cell/Rod_MreC_2"/>
</dbReference>
<comment type="similarity">
    <text evidence="1">Belongs to the MreC family.</text>
</comment>
<dbReference type="GO" id="GO:0008360">
    <property type="term" value="P:regulation of cell shape"/>
    <property type="evidence" value="ECO:0007669"/>
    <property type="project" value="UniProtKB-KW"/>
</dbReference>
<feature type="coiled-coil region" evidence="5">
    <location>
        <begin position="69"/>
        <end position="96"/>
    </location>
</feature>
<evidence type="ECO:0000256" key="4">
    <source>
        <dbReference type="ARBA" id="ARBA00032089"/>
    </source>
</evidence>
<dbReference type="AlphaFoldDB" id="A0A3B1D8G6"/>
<evidence type="ECO:0000256" key="3">
    <source>
        <dbReference type="ARBA" id="ARBA00022960"/>
    </source>
</evidence>
<evidence type="ECO:0000313" key="7">
    <source>
        <dbReference type="EMBL" id="VAX31200.1"/>
    </source>
</evidence>
<dbReference type="NCBIfam" id="TIGR00219">
    <property type="entry name" value="mreC"/>
    <property type="match status" value="1"/>
</dbReference>
<dbReference type="PANTHER" id="PTHR34138:SF1">
    <property type="entry name" value="CELL SHAPE-DETERMINING PROTEIN MREC"/>
    <property type="match status" value="1"/>
</dbReference>
<dbReference type="PANTHER" id="PTHR34138">
    <property type="entry name" value="CELL SHAPE-DETERMINING PROTEIN MREC"/>
    <property type="match status" value="1"/>
</dbReference>
<gene>
    <name evidence="7" type="ORF">MNBD_NITROSPIRAE01-238</name>
</gene>
<dbReference type="Gene3D" id="2.40.10.350">
    <property type="entry name" value="Rod shape-determining protein MreC, domain 2"/>
    <property type="match status" value="1"/>
</dbReference>
<dbReference type="Pfam" id="PF04085">
    <property type="entry name" value="MreC"/>
    <property type="match status" value="1"/>
</dbReference>
<keyword evidence="5" id="KW-0175">Coiled coil</keyword>
<evidence type="ECO:0000256" key="1">
    <source>
        <dbReference type="ARBA" id="ARBA00009369"/>
    </source>
</evidence>
<name>A0A3B1D8G6_9ZZZZ</name>
<dbReference type="InterPro" id="IPR055342">
    <property type="entry name" value="MreC_beta-barrel_core"/>
</dbReference>
<dbReference type="PIRSF" id="PIRSF038471">
    <property type="entry name" value="MreC"/>
    <property type="match status" value="1"/>
</dbReference>
<evidence type="ECO:0000256" key="5">
    <source>
        <dbReference type="SAM" id="Coils"/>
    </source>
</evidence>
<evidence type="ECO:0000259" key="6">
    <source>
        <dbReference type="Pfam" id="PF04085"/>
    </source>
</evidence>
<dbReference type="Gene3D" id="2.40.10.340">
    <property type="entry name" value="Rod shape-determining protein MreC, domain 1"/>
    <property type="match status" value="1"/>
</dbReference>
<dbReference type="InterPro" id="IPR042177">
    <property type="entry name" value="Cell/Rod_1"/>
</dbReference>
<dbReference type="EMBL" id="UOGF01000072">
    <property type="protein sequence ID" value="VAX31200.1"/>
    <property type="molecule type" value="Genomic_DNA"/>
</dbReference>